<evidence type="ECO:0000256" key="3">
    <source>
        <dbReference type="ARBA" id="ARBA00022475"/>
    </source>
</evidence>
<keyword evidence="6 7" id="KW-0472">Membrane</keyword>
<gene>
    <name evidence="8" type="ORF">SDRG_16375</name>
</gene>
<dbReference type="EMBL" id="JH767256">
    <property type="protein sequence ID" value="EQC25779.1"/>
    <property type="molecule type" value="Genomic_DNA"/>
</dbReference>
<sequence length="499" mass="53292">MTVKLYEESSRYDPWCSPIERRSELSAPDDPPSDPFVLLPARRRSVAATAGYVLLFLFSLWLFMVSVRWLSDGFMLLVACRATAVFEFSNHSLVGLMIGVVAAALLHSSSAVVCITVASVGANILSLRKSIPIIMGANLGTCVTCILVAFAQVHDRSQFQRAIAAATVHDMYNFWSIVVLFPLEVAFHPLELLSVAITGKSGQIALASPADALVDPMANVWASVNHTLLQDVAARDSDDCRVARFVLGGAMHDVSNTSAGALTLVLGLIVLVLALVGMVFAMTHLFRNATAAVIRRVLGWNAYGNIVIGIILTFFLHSSTAMTSTLTPLAGLNVISLSQVYPLVLGANLGSTISGLLAAAVTGKKEAGNVALVNILFNVAGVLLFYVVPRTRRPVLGCAEAIGAYSAQWPTAAIVFIGATYVLLPGFVIALVFLYDAGVAGLVLGILLTLGLFLCAASFYRWYVVFGGRARWHNFLAAKAAAHEHERRAADAVFLEPNA</sequence>
<feature type="transmembrane region" description="Helical" evidence="7">
    <location>
        <begin position="93"/>
        <end position="118"/>
    </location>
</feature>
<feature type="transmembrane region" description="Helical" evidence="7">
    <location>
        <begin position="261"/>
        <end position="286"/>
    </location>
</feature>
<dbReference type="GO" id="GO:0005436">
    <property type="term" value="F:sodium:phosphate symporter activity"/>
    <property type="evidence" value="ECO:0007669"/>
    <property type="project" value="InterPro"/>
</dbReference>
<accession>T0PK66</accession>
<dbReference type="PANTHER" id="PTHR10010">
    <property type="entry name" value="SOLUTE CARRIER FAMILY 34 SODIUM PHOSPHATE , MEMBER 2-RELATED"/>
    <property type="match status" value="1"/>
</dbReference>
<dbReference type="InParanoid" id="T0PK66"/>
<evidence type="ECO:0008006" key="10">
    <source>
        <dbReference type="Google" id="ProtNLM"/>
    </source>
</evidence>
<dbReference type="OMA" id="GRARWHN"/>
<feature type="transmembrane region" description="Helical" evidence="7">
    <location>
        <begin position="370"/>
        <end position="389"/>
    </location>
</feature>
<evidence type="ECO:0000256" key="7">
    <source>
        <dbReference type="SAM" id="Phobius"/>
    </source>
</evidence>
<dbReference type="AlphaFoldDB" id="T0PK66"/>
<proteinExistence type="inferred from homology"/>
<feature type="transmembrane region" description="Helical" evidence="7">
    <location>
        <begin position="442"/>
        <end position="463"/>
    </location>
</feature>
<dbReference type="Pfam" id="PF02690">
    <property type="entry name" value="Na_Pi_cotrans"/>
    <property type="match status" value="2"/>
</dbReference>
<evidence type="ECO:0000256" key="6">
    <source>
        <dbReference type="ARBA" id="ARBA00023136"/>
    </source>
</evidence>
<keyword evidence="4 7" id="KW-0812">Transmembrane</keyword>
<evidence type="ECO:0000256" key="2">
    <source>
        <dbReference type="ARBA" id="ARBA00005808"/>
    </source>
</evidence>
<dbReference type="RefSeq" id="XP_008620804.1">
    <property type="nucleotide sequence ID" value="XM_008622582.1"/>
</dbReference>
<organism evidence="8 9">
    <name type="scientific">Saprolegnia diclina (strain VS20)</name>
    <dbReference type="NCBI Taxonomy" id="1156394"/>
    <lineage>
        <taxon>Eukaryota</taxon>
        <taxon>Sar</taxon>
        <taxon>Stramenopiles</taxon>
        <taxon>Oomycota</taxon>
        <taxon>Saprolegniomycetes</taxon>
        <taxon>Saprolegniales</taxon>
        <taxon>Saprolegniaceae</taxon>
        <taxon>Saprolegnia</taxon>
    </lineage>
</organism>
<comment type="similarity">
    <text evidence="2">Belongs to the SLC34A transporter family.</text>
</comment>
<protein>
    <recommendedName>
        <fullName evidence="10">Sodium-dependent phosphate transporter</fullName>
    </recommendedName>
</protein>
<feature type="transmembrane region" description="Helical" evidence="7">
    <location>
        <begin position="130"/>
        <end position="150"/>
    </location>
</feature>
<dbReference type="InterPro" id="IPR003841">
    <property type="entry name" value="Na/Pi_transpt"/>
</dbReference>
<evidence type="ECO:0000256" key="1">
    <source>
        <dbReference type="ARBA" id="ARBA00004651"/>
    </source>
</evidence>
<keyword evidence="5 7" id="KW-1133">Transmembrane helix</keyword>
<evidence type="ECO:0000313" key="9">
    <source>
        <dbReference type="Proteomes" id="UP000030762"/>
    </source>
</evidence>
<keyword evidence="3" id="KW-1003">Cell membrane</keyword>
<name>T0PK66_SAPDV</name>
<feature type="transmembrane region" description="Helical" evidence="7">
    <location>
        <begin position="46"/>
        <end position="63"/>
    </location>
</feature>
<dbReference type="STRING" id="1156394.T0PK66"/>
<feature type="transmembrane region" description="Helical" evidence="7">
    <location>
        <begin position="409"/>
        <end position="435"/>
    </location>
</feature>
<evidence type="ECO:0000256" key="4">
    <source>
        <dbReference type="ARBA" id="ARBA00022692"/>
    </source>
</evidence>
<feature type="transmembrane region" description="Helical" evidence="7">
    <location>
        <begin position="340"/>
        <end position="363"/>
    </location>
</feature>
<evidence type="ECO:0000313" key="8">
    <source>
        <dbReference type="EMBL" id="EQC25779.1"/>
    </source>
</evidence>
<dbReference type="Proteomes" id="UP000030762">
    <property type="component" value="Unassembled WGS sequence"/>
</dbReference>
<dbReference type="VEuPathDB" id="FungiDB:SDRG_16375"/>
<evidence type="ECO:0000256" key="5">
    <source>
        <dbReference type="ARBA" id="ARBA00022989"/>
    </source>
</evidence>
<dbReference type="GeneID" id="19957102"/>
<dbReference type="eggNOG" id="ENOG502QQ3I">
    <property type="taxonomic scope" value="Eukaryota"/>
</dbReference>
<dbReference type="GO" id="GO:0005886">
    <property type="term" value="C:plasma membrane"/>
    <property type="evidence" value="ECO:0007669"/>
    <property type="project" value="UniProtKB-SubCell"/>
</dbReference>
<dbReference type="NCBIfam" id="NF037997">
    <property type="entry name" value="Na_Pi_symport"/>
    <property type="match status" value="1"/>
</dbReference>
<dbReference type="GO" id="GO:0044341">
    <property type="term" value="P:sodium-dependent phosphate transport"/>
    <property type="evidence" value="ECO:0007669"/>
    <property type="project" value="InterPro"/>
</dbReference>
<feature type="transmembrane region" description="Helical" evidence="7">
    <location>
        <begin position="298"/>
        <end position="320"/>
    </location>
</feature>
<dbReference type="PANTHER" id="PTHR10010:SF46">
    <property type="entry name" value="SODIUM-DEPENDENT PHOSPHATE TRANSPORT PROTEIN 2B"/>
    <property type="match status" value="1"/>
</dbReference>
<keyword evidence="9" id="KW-1185">Reference proteome</keyword>
<dbReference type="OrthoDB" id="72829at2759"/>
<reference evidence="8 9" key="1">
    <citation type="submission" date="2012-04" db="EMBL/GenBank/DDBJ databases">
        <title>The Genome Sequence of Saprolegnia declina VS20.</title>
        <authorList>
            <consortium name="The Broad Institute Genome Sequencing Platform"/>
            <person name="Russ C."/>
            <person name="Nusbaum C."/>
            <person name="Tyler B."/>
            <person name="van West P."/>
            <person name="Dieguez-Uribeondo J."/>
            <person name="de Bruijn I."/>
            <person name="Tripathy S."/>
            <person name="Jiang R."/>
            <person name="Young S.K."/>
            <person name="Zeng Q."/>
            <person name="Gargeya S."/>
            <person name="Fitzgerald M."/>
            <person name="Haas B."/>
            <person name="Abouelleil A."/>
            <person name="Alvarado L."/>
            <person name="Arachchi H.M."/>
            <person name="Berlin A."/>
            <person name="Chapman S.B."/>
            <person name="Goldberg J."/>
            <person name="Griggs A."/>
            <person name="Gujja S."/>
            <person name="Hansen M."/>
            <person name="Howarth C."/>
            <person name="Imamovic A."/>
            <person name="Larimer J."/>
            <person name="McCowen C."/>
            <person name="Montmayeur A."/>
            <person name="Murphy C."/>
            <person name="Neiman D."/>
            <person name="Pearson M."/>
            <person name="Priest M."/>
            <person name="Roberts A."/>
            <person name="Saif S."/>
            <person name="Shea T."/>
            <person name="Sisk P."/>
            <person name="Sykes S."/>
            <person name="Wortman J."/>
            <person name="Nusbaum C."/>
            <person name="Birren B."/>
        </authorList>
    </citation>
    <scope>NUCLEOTIDE SEQUENCE [LARGE SCALE GENOMIC DNA]</scope>
    <source>
        <strain evidence="8 9">VS20</strain>
    </source>
</reference>
<comment type="subcellular location">
    <subcellularLocation>
        <location evidence="1">Cell membrane</location>
        <topology evidence="1">Multi-pass membrane protein</topology>
    </subcellularLocation>
</comment>